<reference evidence="7 8" key="1">
    <citation type="submission" date="2023-06" db="EMBL/GenBank/DDBJ databases">
        <authorList>
            <person name="Yushchuk O."/>
            <person name="Binda E."/>
            <person name="Ruckert-Reed C."/>
            <person name="Fedorenko V."/>
            <person name="Kalinowski J."/>
            <person name="Marinelli F."/>
        </authorList>
    </citation>
    <scope>NUCLEOTIDE SEQUENCE [LARGE SCALE GENOMIC DNA]</scope>
    <source>
        <strain evidence="7 8">NRRL 3884</strain>
    </source>
</reference>
<keyword evidence="8" id="KW-1185">Reference proteome</keyword>
<dbReference type="PANTHER" id="PTHR30468">
    <property type="entry name" value="ALPHA-KETOGLUTARATE-DEPENDENT SULFONATE DIOXYGENASE"/>
    <property type="match status" value="1"/>
</dbReference>
<dbReference type="InterPro" id="IPR051323">
    <property type="entry name" value="AtsK-like"/>
</dbReference>
<name>A0ABY8W9Q8_9ACTN</name>
<evidence type="ECO:0000256" key="1">
    <source>
        <dbReference type="ARBA" id="ARBA00005896"/>
    </source>
</evidence>
<dbReference type="RefSeq" id="WP_284915606.1">
    <property type="nucleotide sequence ID" value="NZ_CP126980.1"/>
</dbReference>
<keyword evidence="5" id="KW-0408">Iron</keyword>
<feature type="domain" description="TauD/TfdA-like" evidence="6">
    <location>
        <begin position="33"/>
        <end position="290"/>
    </location>
</feature>
<dbReference type="SUPFAM" id="SSF51197">
    <property type="entry name" value="Clavaminate synthase-like"/>
    <property type="match status" value="1"/>
</dbReference>
<evidence type="ECO:0000256" key="2">
    <source>
        <dbReference type="ARBA" id="ARBA00022723"/>
    </source>
</evidence>
<comment type="similarity">
    <text evidence="1">Belongs to the TfdA dioxygenase family.</text>
</comment>
<dbReference type="EMBL" id="CP126980">
    <property type="protein sequence ID" value="WIM94403.1"/>
    <property type="molecule type" value="Genomic_DNA"/>
</dbReference>
<keyword evidence="2" id="KW-0479">Metal-binding</keyword>
<dbReference type="Gene3D" id="3.60.130.10">
    <property type="entry name" value="Clavaminate synthase-like"/>
    <property type="match status" value="1"/>
</dbReference>
<dbReference type="InterPro" id="IPR042098">
    <property type="entry name" value="TauD-like_sf"/>
</dbReference>
<evidence type="ECO:0000313" key="8">
    <source>
        <dbReference type="Proteomes" id="UP001240150"/>
    </source>
</evidence>
<gene>
    <name evidence="7" type="ORF">ACTOB_006426</name>
</gene>
<sequence length="317" mass="35401">MMTESGGRAAREVGGTRVMARPDAIRQSDHFELRPCTPTIGADISGLDLSVPLAGPALADLKRAFLDWKVLFFRDQALSPQRHVELARHWGNPVVYPLPDKGEFPELVNLNHGPEDPGVENIWHSDVSYDEAPSLGSILRAVRLPDTGGDTLWADMAAAYDGLAPEVKERIAGLRAVHDLLALFGDERTGAREVAGRGMFRGAEHPVVRVHPETGQKVIYVNRMYTTRILDVSERESDELLKLLCDQAHHPEYQVRFRWSEDAVVMWDNRSTQHYAVSDYYPNRRILERVSIAGDRPRSAARSLRSVARRGATPVPS</sequence>
<evidence type="ECO:0000256" key="5">
    <source>
        <dbReference type="ARBA" id="ARBA00023004"/>
    </source>
</evidence>
<organism evidence="7 8">
    <name type="scientific">Actinoplanes oblitus</name>
    <dbReference type="NCBI Taxonomy" id="3040509"/>
    <lineage>
        <taxon>Bacteria</taxon>
        <taxon>Bacillati</taxon>
        <taxon>Actinomycetota</taxon>
        <taxon>Actinomycetes</taxon>
        <taxon>Micromonosporales</taxon>
        <taxon>Micromonosporaceae</taxon>
        <taxon>Actinoplanes</taxon>
    </lineage>
</organism>
<protein>
    <submittedName>
        <fullName evidence="7">TauD/TfdA family dioxygenase</fullName>
    </submittedName>
</protein>
<evidence type="ECO:0000313" key="7">
    <source>
        <dbReference type="EMBL" id="WIM94403.1"/>
    </source>
</evidence>
<evidence type="ECO:0000259" key="6">
    <source>
        <dbReference type="Pfam" id="PF02668"/>
    </source>
</evidence>
<evidence type="ECO:0000256" key="4">
    <source>
        <dbReference type="ARBA" id="ARBA00023002"/>
    </source>
</evidence>
<keyword evidence="3 7" id="KW-0223">Dioxygenase</keyword>
<dbReference type="GO" id="GO:0051213">
    <property type="term" value="F:dioxygenase activity"/>
    <property type="evidence" value="ECO:0007669"/>
    <property type="project" value="UniProtKB-KW"/>
</dbReference>
<keyword evidence="4" id="KW-0560">Oxidoreductase</keyword>
<accession>A0ABY8W9Q8</accession>
<evidence type="ECO:0000256" key="3">
    <source>
        <dbReference type="ARBA" id="ARBA00022964"/>
    </source>
</evidence>
<dbReference type="InterPro" id="IPR003819">
    <property type="entry name" value="TauD/TfdA-like"/>
</dbReference>
<dbReference type="PANTHER" id="PTHR30468:SF1">
    <property type="entry name" value="ALPHA-KETOGLUTARATE-DEPENDENT SULFONATE DIOXYGENASE"/>
    <property type="match status" value="1"/>
</dbReference>
<proteinExistence type="inferred from homology"/>
<dbReference type="Pfam" id="PF02668">
    <property type="entry name" value="TauD"/>
    <property type="match status" value="1"/>
</dbReference>
<dbReference type="Proteomes" id="UP001240150">
    <property type="component" value="Chromosome"/>
</dbReference>